<dbReference type="AlphaFoldDB" id="A0A086T6B9"/>
<protein>
    <submittedName>
        <fullName evidence="1">Uncharacterized protein</fullName>
    </submittedName>
</protein>
<evidence type="ECO:0000313" key="2">
    <source>
        <dbReference type="Proteomes" id="UP000029964"/>
    </source>
</evidence>
<evidence type="ECO:0000313" key="1">
    <source>
        <dbReference type="EMBL" id="KFH44901.1"/>
    </source>
</evidence>
<gene>
    <name evidence="1" type="ORF">ACRE_043550</name>
</gene>
<dbReference type="EMBL" id="JPKY01000041">
    <property type="protein sequence ID" value="KFH44901.1"/>
    <property type="molecule type" value="Genomic_DNA"/>
</dbReference>
<comment type="caution">
    <text evidence="1">The sequence shown here is derived from an EMBL/GenBank/DDBJ whole genome shotgun (WGS) entry which is preliminary data.</text>
</comment>
<name>A0A086T6B9_HAPC1</name>
<reference evidence="2" key="1">
    <citation type="journal article" date="2014" name="Genome Announc.">
        <title>Genome sequence and annotation of Acremonium chrysogenum, producer of the beta-lactam antibiotic cephalosporin C.</title>
        <authorList>
            <person name="Terfehr D."/>
            <person name="Dahlmann T.A."/>
            <person name="Specht T."/>
            <person name="Zadra I."/>
            <person name="Kuernsteiner H."/>
            <person name="Kueck U."/>
        </authorList>
    </citation>
    <scope>NUCLEOTIDE SEQUENCE [LARGE SCALE GENOMIC DNA]</scope>
    <source>
        <strain evidence="2">ATCC 11550 / CBS 779.69 / DSM 880 / IAM 14645 / JCM 23072 / IMI 49137</strain>
    </source>
</reference>
<accession>A0A086T6B9</accession>
<organism evidence="1 2">
    <name type="scientific">Hapsidospora chrysogenum (strain ATCC 11550 / CBS 779.69 / DSM 880 / IAM 14645 / JCM 23072 / IMI 49137)</name>
    <name type="common">Acremonium chrysogenum</name>
    <dbReference type="NCBI Taxonomy" id="857340"/>
    <lineage>
        <taxon>Eukaryota</taxon>
        <taxon>Fungi</taxon>
        <taxon>Dikarya</taxon>
        <taxon>Ascomycota</taxon>
        <taxon>Pezizomycotina</taxon>
        <taxon>Sordariomycetes</taxon>
        <taxon>Hypocreomycetidae</taxon>
        <taxon>Hypocreales</taxon>
        <taxon>Bionectriaceae</taxon>
        <taxon>Hapsidospora</taxon>
    </lineage>
</organism>
<dbReference type="Proteomes" id="UP000029964">
    <property type="component" value="Unassembled WGS sequence"/>
</dbReference>
<dbReference type="HOGENOM" id="CLU_2960171_0_0_1"/>
<sequence>MSAAEGRGDDEAPSSLFGASSVAQHITSLIWLPNFFDVSQQALEAGWVGVSTFASGSPR</sequence>
<proteinExistence type="predicted"/>
<keyword evidence="2" id="KW-1185">Reference proteome</keyword>